<comment type="caution">
    <text evidence="3">The sequence shown here is derived from an EMBL/GenBank/DDBJ whole genome shotgun (WGS) entry which is preliminary data.</text>
</comment>
<evidence type="ECO:0000256" key="1">
    <source>
        <dbReference type="SAM" id="MobiDB-lite"/>
    </source>
</evidence>
<protein>
    <recommendedName>
        <fullName evidence="2">Terminase small subunit actinomycetes phage-type domain-containing protein</fullName>
    </recommendedName>
</protein>
<feature type="region of interest" description="Disordered" evidence="1">
    <location>
        <begin position="95"/>
        <end position="115"/>
    </location>
</feature>
<proteinExistence type="predicted"/>
<dbReference type="Pfam" id="PF23931">
    <property type="entry name" value="Terminase_6"/>
    <property type="match status" value="1"/>
</dbReference>
<keyword evidence="4" id="KW-1185">Reference proteome</keyword>
<gene>
    <name evidence="3" type="ORF">FYJ24_06895</name>
</gene>
<name>A0A6N7VRU0_9ACTO</name>
<feature type="domain" description="Terminase small subunit actinomycetes phage-type" evidence="2">
    <location>
        <begin position="12"/>
        <end position="122"/>
    </location>
</feature>
<dbReference type="RefSeq" id="WP_154544895.1">
    <property type="nucleotide sequence ID" value="NZ_VULO01000007.1"/>
</dbReference>
<dbReference type="InterPro" id="IPR057630">
    <property type="entry name" value="Terminase_6"/>
</dbReference>
<reference evidence="3 4" key="1">
    <citation type="submission" date="2019-08" db="EMBL/GenBank/DDBJ databases">
        <title>In-depth cultivation of the pig gut microbiome towards novel bacterial diversity and tailored functional studies.</title>
        <authorList>
            <person name="Wylensek D."/>
            <person name="Hitch T.C.A."/>
            <person name="Clavel T."/>
        </authorList>
    </citation>
    <scope>NUCLEOTIDE SEQUENCE [LARGE SCALE GENOMIC DNA]</scope>
    <source>
        <strain evidence="3 4">WB03_NA08</strain>
    </source>
</reference>
<dbReference type="Proteomes" id="UP000470875">
    <property type="component" value="Unassembled WGS sequence"/>
</dbReference>
<feature type="compositionally biased region" description="Low complexity" evidence="1">
    <location>
        <begin position="104"/>
        <end position="115"/>
    </location>
</feature>
<dbReference type="EMBL" id="VULO01000007">
    <property type="protein sequence ID" value="MSS84494.1"/>
    <property type="molecule type" value="Genomic_DNA"/>
</dbReference>
<accession>A0A6N7VRU0</accession>
<evidence type="ECO:0000259" key="2">
    <source>
        <dbReference type="Pfam" id="PF23931"/>
    </source>
</evidence>
<evidence type="ECO:0000313" key="4">
    <source>
        <dbReference type="Proteomes" id="UP000470875"/>
    </source>
</evidence>
<organism evidence="3 4">
    <name type="scientific">Scrofimicrobium canadense</name>
    <dbReference type="NCBI Taxonomy" id="2652290"/>
    <lineage>
        <taxon>Bacteria</taxon>
        <taxon>Bacillati</taxon>
        <taxon>Actinomycetota</taxon>
        <taxon>Actinomycetes</taxon>
        <taxon>Actinomycetales</taxon>
        <taxon>Actinomycetaceae</taxon>
        <taxon>Scrofimicrobium</taxon>
    </lineage>
</organism>
<evidence type="ECO:0000313" key="3">
    <source>
        <dbReference type="EMBL" id="MSS84494.1"/>
    </source>
</evidence>
<sequence>MAHGPVRSDFERALKAARRDKLIYARHAGTVAAARALADKIDAWDVIVQWANDDVRAAGGGRPAVPDNDNTSIPAFLKYMNDLGLTPAADVARAKDQARTESMKASSSKAGGAPVGKLQALQEGVGLKAYRGEATA</sequence>
<dbReference type="AlphaFoldDB" id="A0A6N7VRU0"/>